<dbReference type="GO" id="GO:0000175">
    <property type="term" value="F:3'-5'-RNA exonuclease activity"/>
    <property type="evidence" value="ECO:0007669"/>
    <property type="project" value="TreeGrafter"/>
</dbReference>
<dbReference type="SUPFAM" id="SSF56219">
    <property type="entry name" value="DNase I-like"/>
    <property type="match status" value="1"/>
</dbReference>
<dbReference type="InterPro" id="IPR036691">
    <property type="entry name" value="Endo/exonu/phosph_ase_sf"/>
</dbReference>
<keyword evidence="2" id="KW-0378">Hydrolase</keyword>
<proteinExistence type="predicted"/>
<dbReference type="PANTHER" id="PTHR12121:SF36">
    <property type="entry name" value="ENDONUCLEASE_EXONUCLEASE_PHOSPHATASE DOMAIN-CONTAINING PROTEIN"/>
    <property type="match status" value="1"/>
</dbReference>
<dbReference type="Gene3D" id="3.60.10.10">
    <property type="entry name" value="Endonuclease/exonuclease/phosphatase"/>
    <property type="match status" value="1"/>
</dbReference>
<protein>
    <submittedName>
        <fullName evidence="2">Endonuclease/exonuclease/phosphatase</fullName>
    </submittedName>
</protein>
<dbReference type="OrthoDB" id="9793162at2"/>
<organism evidence="2 3">
    <name type="scientific">Marinilabilia rubra</name>
    <dbReference type="NCBI Taxonomy" id="2162893"/>
    <lineage>
        <taxon>Bacteria</taxon>
        <taxon>Pseudomonadati</taxon>
        <taxon>Bacteroidota</taxon>
        <taxon>Bacteroidia</taxon>
        <taxon>Marinilabiliales</taxon>
        <taxon>Marinilabiliaceae</taxon>
        <taxon>Marinilabilia</taxon>
    </lineage>
</organism>
<dbReference type="RefSeq" id="WP_109264437.1">
    <property type="nucleotide sequence ID" value="NZ_QEWP01000007.1"/>
</dbReference>
<feature type="domain" description="Endonuclease/exonuclease/phosphatase" evidence="1">
    <location>
        <begin position="29"/>
        <end position="274"/>
    </location>
</feature>
<comment type="caution">
    <text evidence="2">The sequence shown here is derived from an EMBL/GenBank/DDBJ whole genome shotgun (WGS) entry which is preliminary data.</text>
</comment>
<keyword evidence="2" id="KW-0269">Exonuclease</keyword>
<reference evidence="2 3" key="1">
    <citation type="submission" date="2018-05" db="EMBL/GenBank/DDBJ databases">
        <title>Marinilabilia rubrum sp. nov., isolated from saltern sediment.</title>
        <authorList>
            <person name="Zhang R."/>
        </authorList>
    </citation>
    <scope>NUCLEOTIDE SEQUENCE [LARGE SCALE GENOMIC DNA]</scope>
    <source>
        <strain evidence="2 3">WTE16</strain>
    </source>
</reference>
<keyword evidence="3" id="KW-1185">Reference proteome</keyword>
<dbReference type="GO" id="GO:0004519">
    <property type="term" value="F:endonuclease activity"/>
    <property type="evidence" value="ECO:0007669"/>
    <property type="project" value="UniProtKB-KW"/>
</dbReference>
<dbReference type="InterPro" id="IPR050410">
    <property type="entry name" value="CCR4/nocturin_mRNA_transcr"/>
</dbReference>
<evidence type="ECO:0000313" key="2">
    <source>
        <dbReference type="EMBL" id="PWD99453.1"/>
    </source>
</evidence>
<dbReference type="EMBL" id="QEWP01000007">
    <property type="protein sequence ID" value="PWD99453.1"/>
    <property type="molecule type" value="Genomic_DNA"/>
</dbReference>
<sequence>MKFSMAILLLAIGSFFGCQNNQDYLEVISFNVRYASDGDGSNVWDNRVPLIKTYFEENRPDVVGMQEVLPRQLLDLKKLLPIYQFVSAGRSDGKSEGEACPVFYRKDLYNEIESGNFWLSETPDEAGSMDWDTHFPRIVTWVHLVSKITGKEFFFVNTHFSHISEEARVNSADMLLKQIHKRSGDKPVILTGDFNTPKGSKPYNRLIQGHEEEIQLRNAEEVAQTSYNGEITYNAFDPEFAGTRIDFIFVTTDFEVRTHSVDEIKKDSVFISDHYPVRAEVIL</sequence>
<dbReference type="InterPro" id="IPR005135">
    <property type="entry name" value="Endo/exonuclease/phosphatase"/>
</dbReference>
<dbReference type="Pfam" id="PF03372">
    <property type="entry name" value="Exo_endo_phos"/>
    <property type="match status" value="1"/>
</dbReference>
<name>A0A2U2B8T0_9BACT</name>
<dbReference type="PROSITE" id="PS51257">
    <property type="entry name" value="PROKAR_LIPOPROTEIN"/>
    <property type="match status" value="1"/>
</dbReference>
<dbReference type="PANTHER" id="PTHR12121">
    <property type="entry name" value="CARBON CATABOLITE REPRESSOR PROTEIN 4"/>
    <property type="match status" value="1"/>
</dbReference>
<keyword evidence="2" id="KW-0255">Endonuclease</keyword>
<accession>A0A2U2B8T0</accession>
<keyword evidence="2" id="KW-0540">Nuclease</keyword>
<evidence type="ECO:0000313" key="3">
    <source>
        <dbReference type="Proteomes" id="UP000244956"/>
    </source>
</evidence>
<gene>
    <name evidence="2" type="ORF">DDZ16_10625</name>
</gene>
<dbReference type="AlphaFoldDB" id="A0A2U2B8T0"/>
<evidence type="ECO:0000259" key="1">
    <source>
        <dbReference type="Pfam" id="PF03372"/>
    </source>
</evidence>
<dbReference type="Proteomes" id="UP000244956">
    <property type="component" value="Unassembled WGS sequence"/>
</dbReference>
<dbReference type="CDD" id="cd09083">
    <property type="entry name" value="EEP-1"/>
    <property type="match status" value="1"/>
</dbReference>